<dbReference type="SMART" id="SM00323">
    <property type="entry name" value="RasGAP"/>
    <property type="match status" value="1"/>
</dbReference>
<dbReference type="SUPFAM" id="SSF48371">
    <property type="entry name" value="ARM repeat"/>
    <property type="match status" value="2"/>
</dbReference>
<feature type="region of interest" description="Disordered" evidence="3">
    <location>
        <begin position="1"/>
        <end position="22"/>
    </location>
</feature>
<accession>A0A8H8CKV9</accession>
<proteinExistence type="predicted"/>
<dbReference type="InterPro" id="IPR023152">
    <property type="entry name" value="RasGAP_CS"/>
</dbReference>
<dbReference type="InterPro" id="IPR008936">
    <property type="entry name" value="Rho_GTPase_activation_prot"/>
</dbReference>
<dbReference type="Pfam" id="PF13716">
    <property type="entry name" value="CRAL_TRIO_2"/>
    <property type="match status" value="1"/>
</dbReference>
<reference evidence="5" key="1">
    <citation type="submission" date="2021-02" db="EMBL/GenBank/DDBJ databases">
        <title>Psilocybe cubensis genome.</title>
        <authorList>
            <person name="Mckernan K.J."/>
            <person name="Crawford S."/>
            <person name="Trippe A."/>
            <person name="Kane L.T."/>
            <person name="Mclaughlin S."/>
        </authorList>
    </citation>
    <scope>NUCLEOTIDE SEQUENCE [LARGE SCALE GENOMIC DNA]</scope>
    <source>
        <strain evidence="5">MGC-MH-2018</strain>
    </source>
</reference>
<protein>
    <recommendedName>
        <fullName evidence="4">Ras-GAP domain-containing protein</fullName>
    </recommendedName>
</protein>
<dbReference type="PROSITE" id="PS50018">
    <property type="entry name" value="RAS_GTPASE_ACTIV_2"/>
    <property type="match status" value="1"/>
</dbReference>
<dbReference type="GO" id="GO:0005096">
    <property type="term" value="F:GTPase activator activity"/>
    <property type="evidence" value="ECO:0007669"/>
    <property type="project" value="UniProtKB-KW"/>
</dbReference>
<dbReference type="Gene3D" id="1.10.506.10">
    <property type="entry name" value="GTPase Activation - p120gap, domain 1"/>
    <property type="match status" value="2"/>
</dbReference>
<dbReference type="InterPro" id="IPR001936">
    <property type="entry name" value="RasGAP_dom"/>
</dbReference>
<dbReference type="Pfam" id="PF00616">
    <property type="entry name" value="RasGAP"/>
    <property type="match status" value="1"/>
</dbReference>
<dbReference type="PANTHER" id="PTHR10194">
    <property type="entry name" value="RAS GTPASE-ACTIVATING PROTEINS"/>
    <property type="match status" value="1"/>
</dbReference>
<dbReference type="PANTHER" id="PTHR10194:SF142">
    <property type="entry name" value="NEUROFIBROMIN"/>
    <property type="match status" value="1"/>
</dbReference>
<sequence length="2743" mass="305754">MPRRPSASVGPSSSSSYTSTPNASAAVLIHRTTESHHVIPAVSAPSMHSTMNHAPQLLMMGSATPQQKIVQVLVKRLKDKLPCNSGLSLDRVEQDQPTQQAIETLMDLSKDSLDMIAWALCELLDRLAKQTDKHTETMHISVLQSQLFILKVLSMAMASRWVHPPYTRDDRPLSSPDSPVPPGAGSSRSSRRQAPSEYSNGQPASWQEPPPLDDACVKYILSVMVLFMRQTTPADAPLVHQNRSSDISFRDFEDINMYTMNHVETEIQSANNTGKAAQAGTIPLRSQPSATSMKSYTASTAHSMAYIAATSTAYESTHMSLARNAVSLNSQIAKYVGRVIFHISASNWNVVFDRLSSKIVNLAGHPEQPPDIIDLQLLSHCVMDRQRLVLVLTQLSSLLVGLKDITKHAVTIHLRSAIWNWIDLFPAEFNDTIRTRGRTEGTPERVFDVLYSNTPLGQEEKINWPTLTILHCIMSDRITPDYQFGTSNHKSKKELKFLDLVVKSVSNNSKTSEISLTCLVDMCRAAAYIDPEGDVPLRLIAPDVAHEIKVALYNCGSTRRPFWESYEDIDVALYADALVALFRFLPPEDSTPLFQACVEPERSEPVKTCAVRACLTLVQDRPRFPWQRSLDELEDAIAARCRDILKYSGTRRQEVEHNGVMKRISTRPRAKRLFPEPLSDREILILAILSLWRATPLFFVKGITDASDMDAWTNMAVKLWEAPIDISVKVSVASCMRRISQQTFLSSSEDPNHALMMEIVKTSLPITLLSVSANLLATRSDLDAQRLWISVAHQIIEAFVKKTDFPHMRDVQNDPKRIPAFALAEMAFLVSLTSADNDISQLAAKGLRLLSHAERQPGAPVNTSMTEEDRSKRNLIYEQLGDPRITVVAGRVGHQKRIRKLVRMLTFSAGIHVVLWEECYWRWRALTESINNAMYEAAAALDADSTKKGPMTPLTSMTFSQTEIRSQWHNLTLFLAALGGECLLEGQDLTSLSKVISNKYLPDKMRVVQNPISLVEAFIGDLINLLVSEDTQIQKYVLEALGSELCPRLYSRMIRNIEETLRTLAEKTESSDRENNNLVQLLDQVMAILKLVSENQDVTLEDVMNVEIHPTMQLLLNFTCRTVGPSTHRLRLKFCGLCESLCSRTDNLTIRKDSSLRHDILDQVLGVWMVSAKVMVDHPNPASANELNMACLRAAVKLLDRLQLKTTDTSNTADDTVHVVSRLFNKYSTALLDSLENCQSESMTSDAVSEIGSIQQKMRTSQKEAELRELVITGLTHLVSSNSESGFKQCLPLAYDQDNRKRSIFAHVFARVIGQGTVFDPEDKTVTKVRHMSLCELVRSPDMTLAITICDICPPAEAEMIISVLLNVFDSRPALMNLIKLMIEREVMNTDNEANLFRSNSTCTRFLSAFAKLHGYQYLRSLVQPLLDTMVQMPPGSGYEIDPTKAVGQDVVQNQRNVEYVAFTFIQLMSSSLPALPGMFREICAHIGKTVAEIWPEAKYAAMGAFIFLRFISPAVVTPETIDIEVPKGENSIILRRGLMVIAKIIQNLANNIFFGKEPHMTTLNKFLEGNISNVTRFLSELNKYSASGDETNDHWLGTTSDDTDVVVLHRFFHKHADKIGKELLSLSKPSPDGDTSALNGKRAWDGLCALLVDLGPPMDVPRLATSDSTQHREFLDLMSKMANRDTRSVEDLFLETDVLESTAVFILRLSKINVENLDIELFMYYILKTLSSNLYKARQFDIILDCTGFSSISEVPLQWLKYCAELIPSDIRSRFAVTRILSPNALTQKYLRRLYNISAGTPLCSEIKAYTSVLQLMEDVRTVAIAPLAYPVSLEQEVAETFTDVTMRTTSRVPVVMRVGTTHIRVTSVKSLSISPGLSCKSTELIALADVSDIYNVSTGQDTNEFIIRRRQGVTIYFSSPNREQIVKCIRAWKGKMKEAPAPLAERFSRFSNVPATLLHIGFQSVDLNDEDLRGAAYDLLGAVCKYLKYDKSPIIASKAGFIVGDPIAFVTNLSQKLAEFAPQLTLDFIHEVSAAMTGMEKTSASHRINCLQYMSPWIHNLAHFANAIHPLYERSGARLRDCIRTLADISLAFPEITSTVQKYIWSEVSKLEGNILDIILDELVRTATDAGIGTQRCETISYIVASLSSINIRGRVYSKLRKALSKVPPKFTTSFLEHSNWSEISTLIRLSLVVGSQSTDAGVNYLFVPEIIHLVSLVAGEGPAIVRKSTFGIVVNLLQSLYIARHENGPEEQALMQLINDCNLPSTLKLFGLRRETAAGEYVNYEMNNDKDILDNQEHLVQFLLRLLSVSAGTQGLLNVWKARWMSLVTATAFQQSPAVQARSFIALAALATTDVDDDFLYQILVAFKSALTKANESNTMAIVSMLRCMCKIVPAIVETSRYLCVLFWLSVALLEASHVGFYIDATCLLRVTLENMEKQEMFKSNSVHSVLMESRELLDEVMSQLDEILRISFDTSFSFSLAAVIFKGIRHNQHQREAAELVLRTLCRVTSRVQMDLEGLPNGFKVAPSPHVLGYVIALLPVSTTISTFRNLLVDCNVEDTWSSESHIGDAEETAIPSLDHINLGIRDSNTALLVASFVGTLLISAQGDDAECELLYELLSNIANVYPDVAAIIYDTIQDRIKWSFGNSSNASIIRSVSNIFRIASQDPVRSSNSTSHGSTSTLSVLEESLIGPGRSHLNALEDLSMQGLANNFQFLPLNKGHGTKMINWIPGLITLMIS</sequence>
<evidence type="ECO:0000313" key="5">
    <source>
        <dbReference type="EMBL" id="KAG5168800.1"/>
    </source>
</evidence>
<dbReference type="InterPro" id="IPR001251">
    <property type="entry name" value="CRAL-TRIO_dom"/>
</dbReference>
<keyword evidence="2" id="KW-0597">Phosphoprotein</keyword>
<evidence type="ECO:0000256" key="1">
    <source>
        <dbReference type="ARBA" id="ARBA00022468"/>
    </source>
</evidence>
<dbReference type="OrthoDB" id="28245at2759"/>
<dbReference type="EMBL" id="JAFIQS010000005">
    <property type="protein sequence ID" value="KAG5168800.1"/>
    <property type="molecule type" value="Genomic_DNA"/>
</dbReference>
<dbReference type="InterPro" id="IPR039360">
    <property type="entry name" value="Ras_GTPase"/>
</dbReference>
<dbReference type="InterPro" id="IPR011993">
    <property type="entry name" value="PH-like_dom_sf"/>
</dbReference>
<dbReference type="InterPro" id="IPR036865">
    <property type="entry name" value="CRAL-TRIO_dom_sf"/>
</dbReference>
<feature type="compositionally biased region" description="Low complexity" evidence="3">
    <location>
        <begin position="183"/>
        <end position="196"/>
    </location>
</feature>
<evidence type="ECO:0000256" key="3">
    <source>
        <dbReference type="SAM" id="MobiDB-lite"/>
    </source>
</evidence>
<name>A0A8H8CKV9_PSICU</name>
<evidence type="ECO:0000256" key="2">
    <source>
        <dbReference type="ARBA" id="ARBA00022553"/>
    </source>
</evidence>
<feature type="domain" description="Ras-GAP" evidence="4">
    <location>
        <begin position="1357"/>
        <end position="1551"/>
    </location>
</feature>
<evidence type="ECO:0000259" key="4">
    <source>
        <dbReference type="PROSITE" id="PS50018"/>
    </source>
</evidence>
<dbReference type="Gene3D" id="2.30.29.30">
    <property type="entry name" value="Pleckstrin-homology domain (PH domain)/Phosphotyrosine-binding domain (PTB)"/>
    <property type="match status" value="1"/>
</dbReference>
<feature type="region of interest" description="Disordered" evidence="3">
    <location>
        <begin position="166"/>
        <end position="209"/>
    </location>
</feature>
<gene>
    <name evidence="5" type="ORF">JR316_005352</name>
</gene>
<dbReference type="SUPFAM" id="SSF48350">
    <property type="entry name" value="GTPase activation domain, GAP"/>
    <property type="match status" value="1"/>
</dbReference>
<dbReference type="PROSITE" id="PS00509">
    <property type="entry name" value="RAS_GTPASE_ACTIV_1"/>
    <property type="match status" value="1"/>
</dbReference>
<comment type="caution">
    <text evidence="5">The sequence shown here is derived from an EMBL/GenBank/DDBJ whole genome shotgun (WGS) entry which is preliminary data.</text>
</comment>
<dbReference type="Gene3D" id="3.40.525.10">
    <property type="entry name" value="CRAL-TRIO lipid binding domain"/>
    <property type="match status" value="1"/>
</dbReference>
<organism evidence="5">
    <name type="scientific">Psilocybe cubensis</name>
    <name type="common">Psychedelic mushroom</name>
    <name type="synonym">Stropharia cubensis</name>
    <dbReference type="NCBI Taxonomy" id="181762"/>
    <lineage>
        <taxon>Eukaryota</taxon>
        <taxon>Fungi</taxon>
        <taxon>Dikarya</taxon>
        <taxon>Basidiomycota</taxon>
        <taxon>Agaricomycotina</taxon>
        <taxon>Agaricomycetes</taxon>
        <taxon>Agaricomycetidae</taxon>
        <taxon>Agaricales</taxon>
        <taxon>Agaricineae</taxon>
        <taxon>Strophariaceae</taxon>
        <taxon>Psilocybe</taxon>
    </lineage>
</organism>
<keyword evidence="1" id="KW-0343">GTPase activation</keyword>
<dbReference type="InterPro" id="IPR016024">
    <property type="entry name" value="ARM-type_fold"/>
</dbReference>